<reference evidence="2" key="1">
    <citation type="submission" date="2023-03" db="EMBL/GenBank/DDBJ databases">
        <authorList>
            <person name="Pearce D."/>
        </authorList>
    </citation>
    <scope>NUCLEOTIDE SEQUENCE</scope>
    <source>
        <strain evidence="2">Mc</strain>
    </source>
</reference>
<feature type="signal peptide" evidence="1">
    <location>
        <begin position="1"/>
        <end position="23"/>
    </location>
</feature>
<evidence type="ECO:0000256" key="1">
    <source>
        <dbReference type="SAM" id="SignalP"/>
    </source>
</evidence>
<dbReference type="Proteomes" id="UP001158598">
    <property type="component" value="Chromosome"/>
</dbReference>
<dbReference type="Gene3D" id="3.10.450.360">
    <property type="match status" value="1"/>
</dbReference>
<dbReference type="EMBL" id="OX458332">
    <property type="protein sequence ID" value="CAI8726196.1"/>
    <property type="molecule type" value="Genomic_DNA"/>
</dbReference>
<feature type="chain" id="PRO_5041268095" evidence="1">
    <location>
        <begin position="24"/>
        <end position="91"/>
    </location>
</feature>
<gene>
    <name evidence="2" type="ORF">MCNOR_0189</name>
</gene>
<dbReference type="AlphaFoldDB" id="A0AA35UN61"/>
<dbReference type="RefSeq" id="WP_036246676.1">
    <property type="nucleotide sequence ID" value="NZ_CP079096.1"/>
</dbReference>
<name>A0AA35UN61_METCP</name>
<proteinExistence type="predicted"/>
<protein>
    <submittedName>
        <fullName evidence="2">PepSY_like domain-containing protein</fullName>
    </submittedName>
</protein>
<evidence type="ECO:0000313" key="2">
    <source>
        <dbReference type="EMBL" id="CAI8726196.1"/>
    </source>
</evidence>
<dbReference type="SUPFAM" id="SSF160574">
    <property type="entry name" value="BT0923-like"/>
    <property type="match status" value="1"/>
</dbReference>
<evidence type="ECO:0000313" key="3">
    <source>
        <dbReference type="Proteomes" id="UP001158598"/>
    </source>
</evidence>
<keyword evidence="1" id="KW-0732">Signal</keyword>
<organism evidence="2 3">
    <name type="scientific">Methylococcus capsulatus</name>
    <dbReference type="NCBI Taxonomy" id="414"/>
    <lineage>
        <taxon>Bacteria</taxon>
        <taxon>Pseudomonadati</taxon>
        <taxon>Pseudomonadota</taxon>
        <taxon>Gammaproteobacteria</taxon>
        <taxon>Methylococcales</taxon>
        <taxon>Methylococcaceae</taxon>
        <taxon>Methylococcus</taxon>
    </lineage>
</organism>
<sequence>MKLKIANVLVSASVLALSAGVTAGEDLTEQEVPKAVLNAFKTVYPAATDVEYEKKVKHGETVYEIEFKDKGVEREIVYSADGKVLKAELED</sequence>
<accession>A0AA35UN61</accession>